<feature type="transmembrane region" description="Helical" evidence="1">
    <location>
        <begin position="258"/>
        <end position="282"/>
    </location>
</feature>
<keyword evidence="1" id="KW-0812">Transmembrane</keyword>
<name>A0ABY7F643_MYAAR</name>
<dbReference type="EMBL" id="CP111021">
    <property type="protein sequence ID" value="WAR16497.1"/>
    <property type="molecule type" value="Genomic_DNA"/>
</dbReference>
<organism evidence="3 4">
    <name type="scientific">Mya arenaria</name>
    <name type="common">Soft-shell clam</name>
    <dbReference type="NCBI Taxonomy" id="6604"/>
    <lineage>
        <taxon>Eukaryota</taxon>
        <taxon>Metazoa</taxon>
        <taxon>Spiralia</taxon>
        <taxon>Lophotrochozoa</taxon>
        <taxon>Mollusca</taxon>
        <taxon>Bivalvia</taxon>
        <taxon>Autobranchia</taxon>
        <taxon>Heteroconchia</taxon>
        <taxon>Euheterodonta</taxon>
        <taxon>Imparidentia</taxon>
        <taxon>Neoheterodontei</taxon>
        <taxon>Myida</taxon>
        <taxon>Myoidea</taxon>
        <taxon>Myidae</taxon>
        <taxon>Mya</taxon>
    </lineage>
</organism>
<evidence type="ECO:0000313" key="3">
    <source>
        <dbReference type="EMBL" id="WAR16497.1"/>
    </source>
</evidence>
<accession>A0ABY7F643</accession>
<feature type="domain" description="EGF-like" evidence="2">
    <location>
        <begin position="115"/>
        <end position="144"/>
    </location>
</feature>
<evidence type="ECO:0000256" key="1">
    <source>
        <dbReference type="SAM" id="Phobius"/>
    </source>
</evidence>
<proteinExistence type="predicted"/>
<dbReference type="InterPro" id="IPR009030">
    <property type="entry name" value="Growth_fac_rcpt_cys_sf"/>
</dbReference>
<evidence type="ECO:0000259" key="2">
    <source>
        <dbReference type="SMART" id="SM00181"/>
    </source>
</evidence>
<feature type="domain" description="EGF-like" evidence="2">
    <location>
        <begin position="84"/>
        <end position="111"/>
    </location>
</feature>
<sequence>MAVNTHRGTFTSVFTLVGSSFINKHTFVPRAWCQDYSLNPCSIKCKDSVCDLYRNCLECADQNFTGGTCNRCIEGKYGSQCDLNCPLTCLSCDSATKCSLCKKGFNDITCSVKLECLDNCYNDTCLYPSICDSCKDGYFGDHCNVSCSENCRYGTCTEGGSCIGGCKDGFSGAKCELKICPVNCNCDQNNRCFGCKENYFGPSCSLTCSSCKDYQCPEHPLMTEKCNACEEGTYDATKTMGHVHVEKSTSLKVANVCLVLVPLIAQHVLHYIAVTLVLINIIMEKLVNMNVLIVRPEQTVKRLTATVGVYVPMVSLEITVMSYAMRDAKSVNVIIIVYVHLVPLEDMA</sequence>
<dbReference type="SMART" id="SM00181">
    <property type="entry name" value="EGF"/>
    <property type="match status" value="3"/>
</dbReference>
<gene>
    <name evidence="3" type="ORF">MAR_031091</name>
</gene>
<protein>
    <submittedName>
        <fullName evidence="3">TENX-like protein</fullName>
    </submittedName>
</protein>
<evidence type="ECO:0000313" key="4">
    <source>
        <dbReference type="Proteomes" id="UP001164746"/>
    </source>
</evidence>
<reference evidence="3" key="1">
    <citation type="submission" date="2022-11" db="EMBL/GenBank/DDBJ databases">
        <title>Centuries of genome instability and evolution in soft-shell clam transmissible cancer (bioRxiv).</title>
        <authorList>
            <person name="Hart S.F.M."/>
            <person name="Yonemitsu M.A."/>
            <person name="Giersch R.M."/>
            <person name="Beal B.F."/>
            <person name="Arriagada G."/>
            <person name="Davis B.W."/>
            <person name="Ostrander E.A."/>
            <person name="Goff S.P."/>
            <person name="Metzger M.J."/>
        </authorList>
    </citation>
    <scope>NUCLEOTIDE SEQUENCE</scope>
    <source>
        <strain evidence="3">MELC-2E11</strain>
        <tissue evidence="3">Siphon/mantle</tissue>
    </source>
</reference>
<dbReference type="InterPro" id="IPR000742">
    <property type="entry name" value="EGF"/>
</dbReference>
<keyword evidence="4" id="KW-1185">Reference proteome</keyword>
<dbReference type="Proteomes" id="UP001164746">
    <property type="component" value="Chromosome 10"/>
</dbReference>
<feature type="transmembrane region" description="Helical" evidence="1">
    <location>
        <begin position="303"/>
        <end position="325"/>
    </location>
</feature>
<dbReference type="SUPFAM" id="SSF57184">
    <property type="entry name" value="Growth factor receptor domain"/>
    <property type="match status" value="1"/>
</dbReference>
<keyword evidence="1" id="KW-0472">Membrane</keyword>
<feature type="domain" description="EGF-like" evidence="2">
    <location>
        <begin position="146"/>
        <end position="176"/>
    </location>
</feature>
<keyword evidence="1" id="KW-1133">Transmembrane helix</keyword>